<keyword evidence="3" id="KW-1185">Reference proteome</keyword>
<organism evidence="2 3">
    <name type="scientific">Microbacterium suwonense</name>
    <dbReference type="NCBI Taxonomy" id="683047"/>
    <lineage>
        <taxon>Bacteria</taxon>
        <taxon>Bacillati</taxon>
        <taxon>Actinomycetota</taxon>
        <taxon>Actinomycetes</taxon>
        <taxon>Micrococcales</taxon>
        <taxon>Microbacteriaceae</taxon>
        <taxon>Microbacterium</taxon>
    </lineage>
</organism>
<feature type="region of interest" description="Disordered" evidence="1">
    <location>
        <begin position="1"/>
        <end position="66"/>
    </location>
</feature>
<proteinExistence type="predicted"/>
<dbReference type="Proteomes" id="UP001321543">
    <property type="component" value="Chromosome"/>
</dbReference>
<gene>
    <name evidence="2" type="ORF">GCM10025863_28910</name>
</gene>
<accession>A0ABM8FX75</accession>
<evidence type="ECO:0000256" key="1">
    <source>
        <dbReference type="SAM" id="MobiDB-lite"/>
    </source>
</evidence>
<protein>
    <submittedName>
        <fullName evidence="2">Uncharacterized protein</fullName>
    </submittedName>
</protein>
<evidence type="ECO:0000313" key="3">
    <source>
        <dbReference type="Proteomes" id="UP001321543"/>
    </source>
</evidence>
<reference evidence="3" key="1">
    <citation type="journal article" date="2019" name="Int. J. Syst. Evol. Microbiol.">
        <title>The Global Catalogue of Microorganisms (GCM) 10K type strain sequencing project: providing services to taxonomists for standard genome sequencing and annotation.</title>
        <authorList>
            <consortium name="The Broad Institute Genomics Platform"/>
            <consortium name="The Broad Institute Genome Sequencing Center for Infectious Disease"/>
            <person name="Wu L."/>
            <person name="Ma J."/>
        </authorList>
    </citation>
    <scope>NUCLEOTIDE SEQUENCE [LARGE SCALE GENOMIC DNA]</scope>
    <source>
        <strain evidence="3">NBRC 106310</strain>
    </source>
</reference>
<dbReference type="EMBL" id="AP027728">
    <property type="protein sequence ID" value="BDZ40277.1"/>
    <property type="molecule type" value="Genomic_DNA"/>
</dbReference>
<evidence type="ECO:0000313" key="2">
    <source>
        <dbReference type="EMBL" id="BDZ40277.1"/>
    </source>
</evidence>
<sequence>MTETSPARPVSTGVRQTRPRTAPAASGAPQVRPKTEGWTQKKDAEGRPLLQFASPKRGKPPCTWPT</sequence>
<feature type="compositionally biased region" description="Basic and acidic residues" evidence="1">
    <location>
        <begin position="33"/>
        <end position="46"/>
    </location>
</feature>
<name>A0ABM8FX75_9MICO</name>